<protein>
    <submittedName>
        <fullName evidence="5">Uncharacterized protein</fullName>
    </submittedName>
</protein>
<evidence type="ECO:0000256" key="1">
    <source>
        <dbReference type="ARBA" id="ARBA00022614"/>
    </source>
</evidence>
<feature type="chain" id="PRO_5043651725" evidence="4">
    <location>
        <begin position="20"/>
        <end position="353"/>
    </location>
</feature>
<dbReference type="Gene3D" id="3.80.10.10">
    <property type="entry name" value="Ribonuclease Inhibitor"/>
    <property type="match status" value="3"/>
</dbReference>
<evidence type="ECO:0000256" key="2">
    <source>
        <dbReference type="ARBA" id="ARBA00022729"/>
    </source>
</evidence>
<accession>A0AAV2RTC4</accession>
<dbReference type="SUPFAM" id="SSF52058">
    <property type="entry name" value="L domain-like"/>
    <property type="match status" value="1"/>
</dbReference>
<dbReference type="EMBL" id="CAXKWB010030341">
    <property type="protein sequence ID" value="CAL4137341.1"/>
    <property type="molecule type" value="Genomic_DNA"/>
</dbReference>
<dbReference type="InterPro" id="IPR032675">
    <property type="entry name" value="LRR_dom_sf"/>
</dbReference>
<reference evidence="5 6" key="1">
    <citation type="submission" date="2024-05" db="EMBL/GenBank/DDBJ databases">
        <authorList>
            <person name="Wallberg A."/>
        </authorList>
    </citation>
    <scope>NUCLEOTIDE SEQUENCE [LARGE SCALE GENOMIC DNA]</scope>
</reference>
<evidence type="ECO:0000313" key="5">
    <source>
        <dbReference type="EMBL" id="CAL4137341.1"/>
    </source>
</evidence>
<dbReference type="Pfam" id="PF13855">
    <property type="entry name" value="LRR_8"/>
    <property type="match status" value="1"/>
</dbReference>
<keyword evidence="2 4" id="KW-0732">Signal</keyword>
<proteinExistence type="predicted"/>
<evidence type="ECO:0000256" key="4">
    <source>
        <dbReference type="SAM" id="SignalP"/>
    </source>
</evidence>
<keyword evidence="1" id="KW-0433">Leucine-rich repeat</keyword>
<dbReference type="PANTHER" id="PTHR24373:SF275">
    <property type="entry name" value="TIR DOMAIN-CONTAINING PROTEIN"/>
    <property type="match status" value="1"/>
</dbReference>
<comment type="caution">
    <text evidence="5">The sequence shown here is derived from an EMBL/GenBank/DDBJ whole genome shotgun (WGS) entry which is preliminary data.</text>
</comment>
<sequence>MLLIYHIISWHMLSHLVNCVKYTEHIPRDEVRCPNALDILPCLCVSNSDPALFMDCSLVSDTEELINVFQTTFPYSEFEVLHIMYNFSLTTLPTGVFGNVTFSTVLMNHGNLQTVEEGVFRSSLPRLKHFTLSYNLITTVPHDLLSKSDELVNLYLNNNKIVNLPIIESQSLQYVDFSANPISELKVNSFDQMPNLKDVLMVDTSISELPVGTFIKNSGLQSIYLNGNNISQLNTGCLNLSTSDLLLLDLSHNHIRKLQPAAIIIPESVNYRPSLYLDHNLITTLEEQDWKPMLEMGFLIDLSDNPLLCDCDVAWLIFSPALLEQVARVQCPSGQFAGQDLHDLNPEWFVHNC</sequence>
<dbReference type="SMART" id="SM00369">
    <property type="entry name" value="LRR_TYP"/>
    <property type="match status" value="4"/>
</dbReference>
<evidence type="ECO:0000313" key="6">
    <source>
        <dbReference type="Proteomes" id="UP001497623"/>
    </source>
</evidence>
<dbReference type="Pfam" id="PF13306">
    <property type="entry name" value="LRR_5"/>
    <property type="match status" value="1"/>
</dbReference>
<dbReference type="PANTHER" id="PTHR24373">
    <property type="entry name" value="SLIT RELATED LEUCINE-RICH REPEAT NEURONAL PROTEIN"/>
    <property type="match status" value="1"/>
</dbReference>
<dbReference type="PROSITE" id="PS51450">
    <property type="entry name" value="LRR"/>
    <property type="match status" value="1"/>
</dbReference>
<feature type="signal peptide" evidence="4">
    <location>
        <begin position="1"/>
        <end position="19"/>
    </location>
</feature>
<organism evidence="5 6">
    <name type="scientific">Meganyctiphanes norvegica</name>
    <name type="common">Northern krill</name>
    <name type="synonym">Thysanopoda norvegica</name>
    <dbReference type="NCBI Taxonomy" id="48144"/>
    <lineage>
        <taxon>Eukaryota</taxon>
        <taxon>Metazoa</taxon>
        <taxon>Ecdysozoa</taxon>
        <taxon>Arthropoda</taxon>
        <taxon>Crustacea</taxon>
        <taxon>Multicrustacea</taxon>
        <taxon>Malacostraca</taxon>
        <taxon>Eumalacostraca</taxon>
        <taxon>Eucarida</taxon>
        <taxon>Euphausiacea</taxon>
        <taxon>Euphausiidae</taxon>
        <taxon>Meganyctiphanes</taxon>
    </lineage>
</organism>
<dbReference type="Proteomes" id="UP001497623">
    <property type="component" value="Unassembled WGS sequence"/>
</dbReference>
<dbReference type="AlphaFoldDB" id="A0AAV2RTC4"/>
<gene>
    <name evidence="5" type="ORF">MNOR_LOCUS28065</name>
</gene>
<dbReference type="InterPro" id="IPR026906">
    <property type="entry name" value="LRR_5"/>
</dbReference>
<name>A0AAV2RTC4_MEGNR</name>
<evidence type="ECO:0000256" key="3">
    <source>
        <dbReference type="ARBA" id="ARBA00022737"/>
    </source>
</evidence>
<dbReference type="InterPro" id="IPR003591">
    <property type="entry name" value="Leu-rich_rpt_typical-subtyp"/>
</dbReference>
<dbReference type="InterPro" id="IPR050328">
    <property type="entry name" value="Dev_Immune_Receptor"/>
</dbReference>
<keyword evidence="3" id="KW-0677">Repeat</keyword>
<keyword evidence="6" id="KW-1185">Reference proteome</keyword>
<dbReference type="InterPro" id="IPR001611">
    <property type="entry name" value="Leu-rich_rpt"/>
</dbReference>